<dbReference type="AlphaFoldDB" id="A0AAU9GCV4"/>
<evidence type="ECO:0000313" key="3">
    <source>
        <dbReference type="EMBL" id="BFG05461.1"/>
    </source>
</evidence>
<dbReference type="Proteomes" id="UP001500889">
    <property type="component" value="Chromosome E"/>
</dbReference>
<feature type="chain" id="PRO_5043964509" evidence="2">
    <location>
        <begin position="21"/>
        <end position="206"/>
    </location>
</feature>
<feature type="transmembrane region" description="Helical" evidence="1">
    <location>
        <begin position="123"/>
        <end position="145"/>
    </location>
</feature>
<keyword evidence="2" id="KW-0732">Signal</keyword>
<feature type="signal peptide" evidence="2">
    <location>
        <begin position="1"/>
        <end position="20"/>
    </location>
</feature>
<feature type="transmembrane region" description="Helical" evidence="1">
    <location>
        <begin position="92"/>
        <end position="111"/>
    </location>
</feature>
<evidence type="ECO:0000256" key="2">
    <source>
        <dbReference type="SAM" id="SignalP"/>
    </source>
</evidence>
<dbReference type="EMBL" id="AP029267">
    <property type="protein sequence ID" value="BFG05461.1"/>
    <property type="molecule type" value="Genomic_DNA"/>
</dbReference>
<keyword evidence="1" id="KW-0472">Membrane</keyword>
<reference evidence="3 4" key="1">
    <citation type="submission" date="2024-02" db="EMBL/GenBank/DDBJ databases">
        <title>A chromosome-level genome assembly of Drosophila madeirensis, a fruit fly species endemic to Madeira island.</title>
        <authorList>
            <person name="Tomihara K."/>
            <person name="Llopart A."/>
            <person name="Yamamoto D."/>
        </authorList>
    </citation>
    <scope>NUCLEOTIDE SEQUENCE [LARGE SCALE GENOMIC DNA]</scope>
    <source>
        <strain evidence="3 4">RF1</strain>
    </source>
</reference>
<gene>
    <name evidence="3" type="ORF">DMAD_04189</name>
</gene>
<keyword evidence="1" id="KW-1133">Transmembrane helix</keyword>
<feature type="transmembrane region" description="Helical" evidence="1">
    <location>
        <begin position="60"/>
        <end position="80"/>
    </location>
</feature>
<proteinExistence type="predicted"/>
<name>A0AAU9GCV4_DROMD</name>
<organism evidence="3 4">
    <name type="scientific">Drosophila madeirensis</name>
    <name type="common">Fruit fly</name>
    <dbReference type="NCBI Taxonomy" id="30013"/>
    <lineage>
        <taxon>Eukaryota</taxon>
        <taxon>Metazoa</taxon>
        <taxon>Ecdysozoa</taxon>
        <taxon>Arthropoda</taxon>
        <taxon>Hexapoda</taxon>
        <taxon>Insecta</taxon>
        <taxon>Pterygota</taxon>
        <taxon>Neoptera</taxon>
        <taxon>Endopterygota</taxon>
        <taxon>Diptera</taxon>
        <taxon>Brachycera</taxon>
        <taxon>Muscomorpha</taxon>
        <taxon>Ephydroidea</taxon>
        <taxon>Drosophilidae</taxon>
        <taxon>Drosophila</taxon>
        <taxon>Sophophora</taxon>
    </lineage>
</organism>
<protein>
    <submittedName>
        <fullName evidence="3">Uncharacterized protein</fullName>
    </submittedName>
</protein>
<keyword evidence="1" id="KW-0812">Transmembrane</keyword>
<accession>A0AAU9GCV4</accession>
<keyword evidence="4" id="KW-1185">Reference proteome</keyword>
<evidence type="ECO:0000313" key="4">
    <source>
        <dbReference type="Proteomes" id="UP001500889"/>
    </source>
</evidence>
<sequence length="206" mass="22789">MGLAACICTKVLQLIAIVAALIVKRLSDKHSERVYVSNQKQSREWRLLNNISGTKEGDDFSTLTFVGFTFISSVLLLARIIQRNSNYDTCEVLLLGFGCLFFIIEGLLILFSVEQLPEEILTYAYSLGALSFLCAALFALDLMLFKNMLKSKNVAAQTDNPLKEASTVTMKVFNVSNADKTNCCRSSAPLPQLSVSNEQSVLRTDL</sequence>
<evidence type="ECO:0000256" key="1">
    <source>
        <dbReference type="SAM" id="Phobius"/>
    </source>
</evidence>